<reference evidence="3" key="2">
    <citation type="journal article" date="2017" name="J. Anim. Genet.">
        <title>Multiple reference genome sequences of hot pepper reveal the massive evolution of plant disease resistance genes by retroduplication.</title>
        <authorList>
            <person name="Kim S."/>
            <person name="Park J."/>
            <person name="Yeom S.-I."/>
            <person name="Kim Y.-M."/>
            <person name="Seo E."/>
            <person name="Kim K.-T."/>
            <person name="Kim M.-S."/>
            <person name="Lee J.M."/>
            <person name="Cheong K."/>
            <person name="Shin H.-S."/>
            <person name="Kim S.-B."/>
            <person name="Han K."/>
            <person name="Lee J."/>
            <person name="Park M."/>
            <person name="Lee H.-A."/>
            <person name="Lee H.-Y."/>
            <person name="Lee Y."/>
            <person name="Oh S."/>
            <person name="Lee J.H."/>
            <person name="Choi E."/>
            <person name="Choi E."/>
            <person name="Lee S.E."/>
            <person name="Jeon J."/>
            <person name="Kim H."/>
            <person name="Choi G."/>
            <person name="Song H."/>
            <person name="Lee J."/>
            <person name="Lee S.-C."/>
            <person name="Kwon J.-K."/>
            <person name="Lee H.-Y."/>
            <person name="Koo N."/>
            <person name="Hong Y."/>
            <person name="Kim R.W."/>
            <person name="Kang W.-H."/>
            <person name="Huh J.H."/>
            <person name="Kang B.-C."/>
            <person name="Yang T.-J."/>
            <person name="Lee Y.-H."/>
            <person name="Bennetzen J.L."/>
            <person name="Choi D."/>
        </authorList>
    </citation>
    <scope>NUCLEOTIDE SEQUENCE [LARGE SCALE GENOMIC DNA]</scope>
    <source>
        <strain evidence="3">cv. PBC81</strain>
    </source>
</reference>
<evidence type="ECO:0000313" key="3">
    <source>
        <dbReference type="Proteomes" id="UP000224567"/>
    </source>
</evidence>
<gene>
    <name evidence="2" type="ORF">CQW23_13816</name>
</gene>
<proteinExistence type="predicted"/>
<dbReference type="STRING" id="33114.A0A2G2WHC7"/>
<dbReference type="PANTHER" id="PTHR31676">
    <property type="entry name" value="T31J12.3 PROTEIN-RELATED"/>
    <property type="match status" value="1"/>
</dbReference>
<dbReference type="FunFam" id="2.30.240.10:FF:000002">
    <property type="entry name" value="Uncharacterized protein At3g07460"/>
    <property type="match status" value="1"/>
</dbReference>
<dbReference type="Proteomes" id="UP000224567">
    <property type="component" value="Unassembled WGS sequence"/>
</dbReference>
<dbReference type="PANTHER" id="PTHR31676:SF146">
    <property type="match status" value="1"/>
</dbReference>
<dbReference type="OrthoDB" id="754232at2759"/>
<dbReference type="InterPro" id="IPR036758">
    <property type="entry name" value="At5g01610-like"/>
</dbReference>
<evidence type="ECO:0000313" key="2">
    <source>
        <dbReference type="EMBL" id="PHT44658.1"/>
    </source>
</evidence>
<name>A0A2G2WHC7_CAPBA</name>
<comment type="caution">
    <text evidence="2">The sequence shown here is derived from an EMBL/GenBank/DDBJ whole genome shotgun (WGS) entry which is preliminary data.</text>
</comment>
<dbReference type="EMBL" id="MLFT02000006">
    <property type="protein sequence ID" value="PHT44658.1"/>
    <property type="molecule type" value="Genomic_DNA"/>
</dbReference>
<dbReference type="Pfam" id="PF04398">
    <property type="entry name" value="DUF538"/>
    <property type="match status" value="1"/>
</dbReference>
<dbReference type="AlphaFoldDB" id="A0A2G2WHC7"/>
<keyword evidence="3" id="KW-1185">Reference proteome</keyword>
<sequence>MVLFHHHNLEKQNSLMLFTFVLCCLCVVIAGDSSIYEVLKSHGLPMGLLPKGVRNFTLDNSGKFVVHLDQPCNSKFEKKENELHYERNVSGTLSYGQIDLISGISAKDLFLWFEVKKIYVSSSSSGVIYFDVGVVSKQFSLSSFDSPKDCTTVSMVVRTTDLEDVDEEDDRHVVEVAVSKNLSRKIRYKLDQGNIGNAVL</sequence>
<dbReference type="InterPro" id="IPR007493">
    <property type="entry name" value="DUF538"/>
</dbReference>
<reference evidence="2 3" key="1">
    <citation type="journal article" date="2017" name="Genome Biol.">
        <title>New reference genome sequences of hot pepper reveal the massive evolution of plant disease-resistance genes by retroduplication.</title>
        <authorList>
            <person name="Kim S."/>
            <person name="Park J."/>
            <person name="Yeom S.I."/>
            <person name="Kim Y.M."/>
            <person name="Seo E."/>
            <person name="Kim K.T."/>
            <person name="Kim M.S."/>
            <person name="Lee J.M."/>
            <person name="Cheong K."/>
            <person name="Shin H.S."/>
            <person name="Kim S.B."/>
            <person name="Han K."/>
            <person name="Lee J."/>
            <person name="Park M."/>
            <person name="Lee H.A."/>
            <person name="Lee H.Y."/>
            <person name="Lee Y."/>
            <person name="Oh S."/>
            <person name="Lee J.H."/>
            <person name="Choi E."/>
            <person name="Choi E."/>
            <person name="Lee S.E."/>
            <person name="Jeon J."/>
            <person name="Kim H."/>
            <person name="Choi G."/>
            <person name="Song H."/>
            <person name="Lee J."/>
            <person name="Lee S.C."/>
            <person name="Kwon J.K."/>
            <person name="Lee H.Y."/>
            <person name="Koo N."/>
            <person name="Hong Y."/>
            <person name="Kim R.W."/>
            <person name="Kang W.H."/>
            <person name="Huh J.H."/>
            <person name="Kang B.C."/>
            <person name="Yang T.J."/>
            <person name="Lee Y.H."/>
            <person name="Bennetzen J.L."/>
            <person name="Choi D."/>
        </authorList>
    </citation>
    <scope>NUCLEOTIDE SEQUENCE [LARGE SCALE GENOMIC DNA]</scope>
    <source>
        <strain evidence="3">cv. PBC81</strain>
    </source>
</reference>
<organism evidence="2 3">
    <name type="scientific">Capsicum baccatum</name>
    <name type="common">Peruvian pepper</name>
    <dbReference type="NCBI Taxonomy" id="33114"/>
    <lineage>
        <taxon>Eukaryota</taxon>
        <taxon>Viridiplantae</taxon>
        <taxon>Streptophyta</taxon>
        <taxon>Embryophyta</taxon>
        <taxon>Tracheophyta</taxon>
        <taxon>Spermatophyta</taxon>
        <taxon>Magnoliopsida</taxon>
        <taxon>eudicotyledons</taxon>
        <taxon>Gunneridae</taxon>
        <taxon>Pentapetalae</taxon>
        <taxon>asterids</taxon>
        <taxon>lamiids</taxon>
        <taxon>Solanales</taxon>
        <taxon>Solanaceae</taxon>
        <taxon>Solanoideae</taxon>
        <taxon>Capsiceae</taxon>
        <taxon>Capsicum</taxon>
    </lineage>
</organism>
<feature type="chain" id="PRO_5013659850" evidence="1">
    <location>
        <begin position="32"/>
        <end position="200"/>
    </location>
</feature>
<dbReference type="SUPFAM" id="SSF141562">
    <property type="entry name" value="At5g01610-like"/>
    <property type="match status" value="1"/>
</dbReference>
<protein>
    <submittedName>
        <fullName evidence="2">Uncharacterized protein</fullName>
    </submittedName>
</protein>
<feature type="signal peptide" evidence="1">
    <location>
        <begin position="1"/>
        <end position="31"/>
    </location>
</feature>
<keyword evidence="1" id="KW-0732">Signal</keyword>
<accession>A0A2G2WHC7</accession>
<dbReference type="Gene3D" id="2.30.240.10">
    <property type="entry name" value="At5g01610-like"/>
    <property type="match status" value="1"/>
</dbReference>
<evidence type="ECO:0000256" key="1">
    <source>
        <dbReference type="SAM" id="SignalP"/>
    </source>
</evidence>